<dbReference type="InterPro" id="IPR036259">
    <property type="entry name" value="MFS_trans_sf"/>
</dbReference>
<feature type="transmembrane region" description="Helical" evidence="7">
    <location>
        <begin position="379"/>
        <end position="401"/>
    </location>
</feature>
<dbReference type="Gene3D" id="1.20.1250.20">
    <property type="entry name" value="MFS general substrate transporter like domains"/>
    <property type="match status" value="1"/>
</dbReference>
<proteinExistence type="predicted"/>
<dbReference type="HOGENOM" id="CLU_034180_11_2_9"/>
<evidence type="ECO:0000256" key="6">
    <source>
        <dbReference type="ARBA" id="ARBA00023136"/>
    </source>
</evidence>
<reference evidence="10" key="1">
    <citation type="submission" date="2008-01" db="EMBL/GenBank/DDBJ databases">
        <title>Complete sequence of Thermoanaerobacter pseudethanolicus 39E.</title>
        <authorList>
            <person name="Copeland A."/>
            <person name="Lucas S."/>
            <person name="Lapidus A."/>
            <person name="Barry K."/>
            <person name="Glavina del Rio T."/>
            <person name="Dalin E."/>
            <person name="Tice H."/>
            <person name="Pitluck S."/>
            <person name="Bruce D."/>
            <person name="Goodwin L."/>
            <person name="Saunders E."/>
            <person name="Brettin T."/>
            <person name="Detter J.C."/>
            <person name="Han C."/>
            <person name="Schmutz J."/>
            <person name="Larimer F."/>
            <person name="Land M."/>
            <person name="Hauser L."/>
            <person name="Kyrpides N."/>
            <person name="Lykidis A."/>
            <person name="Hemme C."/>
            <person name="Fields M.W."/>
            <person name="He Z."/>
            <person name="Zhou J."/>
            <person name="Richardson P."/>
        </authorList>
    </citation>
    <scope>NUCLEOTIDE SEQUENCE [LARGE SCALE GENOMIC DNA]</scope>
    <source>
        <strain evidence="10">ATCC 33223 / DSM 2355 / 39E</strain>
    </source>
</reference>
<dbReference type="PANTHER" id="PTHR23513">
    <property type="entry name" value="INTEGRAL MEMBRANE EFFLUX PROTEIN-RELATED"/>
    <property type="match status" value="1"/>
</dbReference>
<keyword evidence="3" id="KW-1003">Cell membrane</keyword>
<gene>
    <name evidence="9" type="ordered locus">Teth39_0246</name>
</gene>
<evidence type="ECO:0000256" key="3">
    <source>
        <dbReference type="ARBA" id="ARBA00022475"/>
    </source>
</evidence>
<dbReference type="Proteomes" id="UP000002156">
    <property type="component" value="Chromosome"/>
</dbReference>
<evidence type="ECO:0000256" key="2">
    <source>
        <dbReference type="ARBA" id="ARBA00022448"/>
    </source>
</evidence>
<evidence type="ECO:0000313" key="10">
    <source>
        <dbReference type="Proteomes" id="UP000002156"/>
    </source>
</evidence>
<keyword evidence="10" id="KW-1185">Reference proteome</keyword>
<protein>
    <submittedName>
        <fullName evidence="9">Major facilitator superfamily MFS_1</fullName>
    </submittedName>
</protein>
<evidence type="ECO:0000259" key="8">
    <source>
        <dbReference type="PROSITE" id="PS50850"/>
    </source>
</evidence>
<sequence length="412" mass="45109">MNTVEKLEYSFPALKHRNFRLFWFGQMISLIGTWMQNIGQGWLVLELTNSSFLLGLVSAVQFLPVMLFSLFAGVIIDRFPKRKLILFTQISFAISAFILATLTALKIINYWEILALALVNGFLNTIDMPARQSFIIDLVGKKDLMNAIALNSAVFNAARIIGPGIAGILIGKLGYSICFYLNSASFIAVIIGLILITVEGITPKANDGKTKIFDDLRDGLRYIKNTPVIFTTILMIAILSTFSMNFNVLVPVFTKDVLHREATDYGLLMSAMGTGALIGALTLASVSRRGVKPVYLFGGGIGLGIFQILIGIQSSYLLTALLLALSGWFMITFNSSANTTIQINAADEFRGRVMSVYSLVFGGVTPIGSLYAGTLSQKFGPHITFIVSGIIALSYTLYVLVFQYKKVYGTKV</sequence>
<name>B0KBX9_THEP3</name>
<dbReference type="AlphaFoldDB" id="B0KBX9"/>
<feature type="transmembrane region" description="Helical" evidence="7">
    <location>
        <begin position="84"/>
        <end position="102"/>
    </location>
</feature>
<feature type="transmembrane region" description="Helical" evidence="7">
    <location>
        <begin position="179"/>
        <end position="201"/>
    </location>
</feature>
<keyword evidence="6 7" id="KW-0472">Membrane</keyword>
<feature type="transmembrane region" description="Helical" evidence="7">
    <location>
        <begin position="21"/>
        <end position="39"/>
    </location>
</feature>
<dbReference type="RefSeq" id="WP_003868279.1">
    <property type="nucleotide sequence ID" value="NC_010321.1"/>
</dbReference>
<dbReference type="Pfam" id="PF05977">
    <property type="entry name" value="MFS_3"/>
    <property type="match status" value="1"/>
</dbReference>
<dbReference type="InterPro" id="IPR020846">
    <property type="entry name" value="MFS_dom"/>
</dbReference>
<feature type="transmembrane region" description="Helical" evidence="7">
    <location>
        <begin position="293"/>
        <end position="310"/>
    </location>
</feature>
<evidence type="ECO:0000256" key="5">
    <source>
        <dbReference type="ARBA" id="ARBA00022989"/>
    </source>
</evidence>
<feature type="transmembrane region" description="Helical" evidence="7">
    <location>
        <begin position="354"/>
        <end position="373"/>
    </location>
</feature>
<dbReference type="eggNOG" id="COG2814">
    <property type="taxonomic scope" value="Bacteria"/>
</dbReference>
<dbReference type="GO" id="GO:0005886">
    <property type="term" value="C:plasma membrane"/>
    <property type="evidence" value="ECO:0007669"/>
    <property type="project" value="UniProtKB-SubCell"/>
</dbReference>
<accession>B0KBX9</accession>
<evidence type="ECO:0000313" key="9">
    <source>
        <dbReference type="EMBL" id="ABY93915.1"/>
    </source>
</evidence>
<feature type="transmembrane region" description="Helical" evidence="7">
    <location>
        <begin position="108"/>
        <end position="126"/>
    </location>
</feature>
<dbReference type="CDD" id="cd06173">
    <property type="entry name" value="MFS_MefA_like"/>
    <property type="match status" value="1"/>
</dbReference>
<feature type="transmembrane region" description="Helical" evidence="7">
    <location>
        <begin position="222"/>
        <end position="245"/>
    </location>
</feature>
<feature type="domain" description="Major facilitator superfamily (MFS) profile" evidence="8">
    <location>
        <begin position="18"/>
        <end position="407"/>
    </location>
</feature>
<feature type="transmembrane region" description="Helical" evidence="7">
    <location>
        <begin position="265"/>
        <end position="286"/>
    </location>
</feature>
<comment type="subcellular location">
    <subcellularLocation>
        <location evidence="1">Cell membrane</location>
        <topology evidence="1">Multi-pass membrane protein</topology>
    </subcellularLocation>
</comment>
<organism evidence="9 10">
    <name type="scientific">Thermoanaerobacter pseudethanolicus (strain ATCC 33223 / 39E)</name>
    <name type="common">Clostridium thermohydrosulfuricum</name>
    <dbReference type="NCBI Taxonomy" id="340099"/>
    <lineage>
        <taxon>Bacteria</taxon>
        <taxon>Bacillati</taxon>
        <taxon>Bacillota</taxon>
        <taxon>Clostridia</taxon>
        <taxon>Thermoanaerobacterales</taxon>
        <taxon>Thermoanaerobacteraceae</taxon>
        <taxon>Thermoanaerobacter</taxon>
    </lineage>
</organism>
<feature type="transmembrane region" description="Helical" evidence="7">
    <location>
        <begin position="147"/>
        <end position="173"/>
    </location>
</feature>
<keyword evidence="5 7" id="KW-1133">Transmembrane helix</keyword>
<evidence type="ECO:0000256" key="7">
    <source>
        <dbReference type="SAM" id="Phobius"/>
    </source>
</evidence>
<dbReference type="STRING" id="340099.Teth39_0246"/>
<keyword evidence="4 7" id="KW-0812">Transmembrane</keyword>
<dbReference type="GO" id="GO:0022857">
    <property type="term" value="F:transmembrane transporter activity"/>
    <property type="evidence" value="ECO:0007669"/>
    <property type="project" value="InterPro"/>
</dbReference>
<feature type="transmembrane region" description="Helical" evidence="7">
    <location>
        <begin position="51"/>
        <end position="72"/>
    </location>
</feature>
<dbReference type="PANTHER" id="PTHR23513:SF11">
    <property type="entry name" value="STAPHYLOFERRIN A TRANSPORTER"/>
    <property type="match status" value="1"/>
</dbReference>
<keyword evidence="2" id="KW-0813">Transport</keyword>
<evidence type="ECO:0000256" key="1">
    <source>
        <dbReference type="ARBA" id="ARBA00004651"/>
    </source>
</evidence>
<feature type="transmembrane region" description="Helical" evidence="7">
    <location>
        <begin position="316"/>
        <end position="333"/>
    </location>
</feature>
<dbReference type="PROSITE" id="PS50850">
    <property type="entry name" value="MFS"/>
    <property type="match status" value="1"/>
</dbReference>
<evidence type="ECO:0000256" key="4">
    <source>
        <dbReference type="ARBA" id="ARBA00022692"/>
    </source>
</evidence>
<dbReference type="EMBL" id="CP000924">
    <property type="protein sequence ID" value="ABY93915.1"/>
    <property type="molecule type" value="Genomic_DNA"/>
</dbReference>
<dbReference type="SUPFAM" id="SSF103473">
    <property type="entry name" value="MFS general substrate transporter"/>
    <property type="match status" value="1"/>
</dbReference>
<dbReference type="InterPro" id="IPR010290">
    <property type="entry name" value="TM_effector"/>
</dbReference>
<dbReference type="KEGG" id="tpd:Teth39_0246"/>